<dbReference type="InterPro" id="IPR008969">
    <property type="entry name" value="CarboxyPept-like_regulatory"/>
</dbReference>
<dbReference type="Pfam" id="PF13715">
    <property type="entry name" value="CarbopepD_reg_2"/>
    <property type="match status" value="1"/>
</dbReference>
<dbReference type="Gene3D" id="2.60.40.1120">
    <property type="entry name" value="Carboxypeptidase-like, regulatory domain"/>
    <property type="match status" value="1"/>
</dbReference>
<dbReference type="SUPFAM" id="SSF56935">
    <property type="entry name" value="Porins"/>
    <property type="match status" value="1"/>
</dbReference>
<dbReference type="SUPFAM" id="SSF49464">
    <property type="entry name" value="Carboxypeptidase regulatory domain-like"/>
    <property type="match status" value="1"/>
</dbReference>
<evidence type="ECO:0000256" key="3">
    <source>
        <dbReference type="ARBA" id="ARBA00022452"/>
    </source>
</evidence>
<dbReference type="Proteomes" id="UP000284243">
    <property type="component" value="Unassembled WGS sequence"/>
</dbReference>
<keyword evidence="3 8" id="KW-1134">Transmembrane beta strand</keyword>
<dbReference type="Gene3D" id="2.40.170.20">
    <property type="entry name" value="TonB-dependent receptor, beta-barrel domain"/>
    <property type="match status" value="1"/>
</dbReference>
<comment type="similarity">
    <text evidence="8 9">Belongs to the TonB-dependent receptor family.</text>
</comment>
<dbReference type="InterPro" id="IPR023997">
    <property type="entry name" value="TonB-dep_OMP_SusC/RagA_CS"/>
</dbReference>
<evidence type="ECO:0000256" key="5">
    <source>
        <dbReference type="ARBA" id="ARBA00023077"/>
    </source>
</evidence>
<dbReference type="InterPro" id="IPR037066">
    <property type="entry name" value="Plug_dom_sf"/>
</dbReference>
<evidence type="ECO:0000256" key="2">
    <source>
        <dbReference type="ARBA" id="ARBA00022448"/>
    </source>
</evidence>
<dbReference type="EMBL" id="QRYC01000024">
    <property type="protein sequence ID" value="RGU54918.1"/>
    <property type="molecule type" value="Genomic_DNA"/>
</dbReference>
<dbReference type="InterPro" id="IPR000531">
    <property type="entry name" value="Beta-barrel_TonB"/>
</dbReference>
<evidence type="ECO:0000256" key="8">
    <source>
        <dbReference type="PROSITE-ProRule" id="PRU01360"/>
    </source>
</evidence>
<dbReference type="Pfam" id="PF00593">
    <property type="entry name" value="TonB_dep_Rec_b-barrel"/>
    <property type="match status" value="1"/>
</dbReference>
<feature type="domain" description="TonB-dependent receptor plug" evidence="11">
    <location>
        <begin position="225"/>
        <end position="345"/>
    </location>
</feature>
<gene>
    <name evidence="12" type="ORF">DWW57_14310</name>
</gene>
<evidence type="ECO:0000313" key="12">
    <source>
        <dbReference type="EMBL" id="RGU54918.1"/>
    </source>
</evidence>
<keyword evidence="2 8" id="KW-0813">Transport</keyword>
<dbReference type="InterPro" id="IPR036942">
    <property type="entry name" value="Beta-barrel_TonB_sf"/>
</dbReference>
<evidence type="ECO:0000256" key="6">
    <source>
        <dbReference type="ARBA" id="ARBA00023136"/>
    </source>
</evidence>
<keyword evidence="7 8" id="KW-0998">Cell outer membrane</keyword>
<dbReference type="GO" id="GO:0009279">
    <property type="term" value="C:cell outer membrane"/>
    <property type="evidence" value="ECO:0007669"/>
    <property type="project" value="UniProtKB-SubCell"/>
</dbReference>
<dbReference type="InterPro" id="IPR039426">
    <property type="entry name" value="TonB-dep_rcpt-like"/>
</dbReference>
<feature type="domain" description="TonB-dependent receptor-like beta-barrel" evidence="10">
    <location>
        <begin position="579"/>
        <end position="1000"/>
    </location>
</feature>
<keyword evidence="4 8" id="KW-0812">Transmembrane</keyword>
<proteinExistence type="inferred from homology"/>
<evidence type="ECO:0000256" key="7">
    <source>
        <dbReference type="ARBA" id="ARBA00023237"/>
    </source>
</evidence>
<organism evidence="12 13">
    <name type="scientific">Odoribacter splanchnicus</name>
    <dbReference type="NCBI Taxonomy" id="28118"/>
    <lineage>
        <taxon>Bacteria</taxon>
        <taxon>Pseudomonadati</taxon>
        <taxon>Bacteroidota</taxon>
        <taxon>Bacteroidia</taxon>
        <taxon>Bacteroidales</taxon>
        <taxon>Odoribacteraceae</taxon>
        <taxon>Odoribacter</taxon>
    </lineage>
</organism>
<evidence type="ECO:0000259" key="10">
    <source>
        <dbReference type="Pfam" id="PF00593"/>
    </source>
</evidence>
<dbReference type="RefSeq" id="WP_118160636.1">
    <property type="nucleotide sequence ID" value="NZ_QRYC01000024.1"/>
</dbReference>
<dbReference type="Pfam" id="PF07715">
    <property type="entry name" value="Plug"/>
    <property type="match status" value="1"/>
</dbReference>
<dbReference type="InterPro" id="IPR012910">
    <property type="entry name" value="Plug_dom"/>
</dbReference>
<evidence type="ECO:0000256" key="4">
    <source>
        <dbReference type="ARBA" id="ARBA00022692"/>
    </source>
</evidence>
<protein>
    <submittedName>
        <fullName evidence="12">SusC/RagA family TonB-linked outer membrane protein</fullName>
    </submittedName>
</protein>
<evidence type="ECO:0000256" key="1">
    <source>
        <dbReference type="ARBA" id="ARBA00004571"/>
    </source>
</evidence>
<dbReference type="AlphaFoldDB" id="A0A412TMA1"/>
<dbReference type="PROSITE" id="PS52016">
    <property type="entry name" value="TONB_DEPENDENT_REC_3"/>
    <property type="match status" value="1"/>
</dbReference>
<comment type="subcellular location">
    <subcellularLocation>
        <location evidence="1 8">Cell outer membrane</location>
        <topology evidence="1 8">Multi-pass membrane protein</topology>
    </subcellularLocation>
</comment>
<keyword evidence="6 8" id="KW-0472">Membrane</keyword>
<reference evidence="12 13" key="1">
    <citation type="submission" date="2018-08" db="EMBL/GenBank/DDBJ databases">
        <title>A genome reference for cultivated species of the human gut microbiota.</title>
        <authorList>
            <person name="Zou Y."/>
            <person name="Xue W."/>
            <person name="Luo G."/>
        </authorList>
    </citation>
    <scope>NUCLEOTIDE SEQUENCE [LARGE SCALE GENOMIC DNA]</scope>
    <source>
        <strain evidence="12 13">AF16-14</strain>
    </source>
</reference>
<dbReference type="NCBIfam" id="TIGR04056">
    <property type="entry name" value="OMP_RagA_SusC"/>
    <property type="match status" value="1"/>
</dbReference>
<accession>A0A412TMA1</accession>
<evidence type="ECO:0000259" key="11">
    <source>
        <dbReference type="Pfam" id="PF07715"/>
    </source>
</evidence>
<keyword evidence="5 9" id="KW-0798">TonB box</keyword>
<dbReference type="InterPro" id="IPR023996">
    <property type="entry name" value="TonB-dep_OMP_SusC/RagA"/>
</dbReference>
<dbReference type="NCBIfam" id="TIGR04057">
    <property type="entry name" value="SusC_RagA_signa"/>
    <property type="match status" value="1"/>
</dbReference>
<comment type="caution">
    <text evidence="12">The sequence shown here is derived from an EMBL/GenBank/DDBJ whole genome shotgun (WGS) entry which is preliminary data.</text>
</comment>
<dbReference type="Gene3D" id="2.170.130.10">
    <property type="entry name" value="TonB-dependent receptor, plug domain"/>
    <property type="match status" value="1"/>
</dbReference>
<evidence type="ECO:0000313" key="13">
    <source>
        <dbReference type="Proteomes" id="UP000284243"/>
    </source>
</evidence>
<evidence type="ECO:0000256" key="9">
    <source>
        <dbReference type="RuleBase" id="RU003357"/>
    </source>
</evidence>
<name>A0A412TMA1_9BACT</name>
<sequence>MKKKSNQTRAGGRILVPKWMMKMKVVFILLVCSLVQVQAAVSARQLKVSIELKNVTLEKVFQELERQTGYSFLYNHREVVTWKNVSISAENQGLEAVLKDLLPRLGMSFSFDDNLVIIKATSYQEPEKKFVRVRGFVYDAAKQPLPGVTVRVVGTTIGTATNEKGWFAWDLPLLKGTLEFSSVGFKKRRVEFSEKTARDTLRITLTEDVSDLDEVVVRAYGTQNKREMVSAISTVTAEEMKELPAASIADMLQGRLAGVNIVSQSGAPGSAAVIAVRGFNSLLVDGASDGQPLWVVDGVPMYSFVSPVTGTNTLADLDPSMIESVQVLKDAAAASIYGSRAGNGVILVTTKKGKVGEAKFSANASYSISQLMEYPEQTGGRMERWLELKFRRNIKNNYYDWATGKYHVPTSYEDVYNNGNGIYDQFWGNGYWGSPSMIHSLQDSLDPYYNNSTNWWKYAFRRSKVVNANVQAVGGTERFRYMVGLGYYDEQGIMINSGYKRANLISNLTAQFTPKLRMDTRVYLSYVDRTMNRSSSSASSKHTRYEGLSVNPSQQLTVLPATKELEAEWKKSVLGIKDRTDDYRAMVTAFLEYEFLKGLTFSASGNIDYSQSNLNKYTPGVFDEYHNESKSEGNIGRQVMLSSEELLHYNASVNDVHNIDVLLGVNTNKEQAFSMYGYGLRGVSDDVYYYNPQKVPPVVNHGTPEFPDYAATRYYSSDFTEKRMVSYFGRLGYNYKQRYLLEFTFRRDGSSTFGEGNRWANFPSVAVGWSFSEEPFIKRLTGGWLNWGKIRGSYGKSGQTFTSAYLAHGLMNIMDKSFFGKTGITTDKPVSPYLTWEKTRQYDLGLDMDMFNYRLNVKLDYYYKYTSSLIYDIPIPGSLYAFGAQVENAMEISNEGLELELQADILRESAVSWRMKFNMARNWNRFEKSYSGKDVVDGDGTLLVVGRPLNGLYVWAHRGYYNSDAEVPRLYKIDGQEIYFNGVATNGISGAVGDYRLLDLDGDGNPDSYYAGSPLPLAHGGWVNELMWKNFDLNILVNFTIGRKMINNRMGLGFSRQSEDGHLTKLFDYRKLRPWDGVNKKPNAPAWGNSLSMNTDSAIEKVHHLALKQITLGYNLPDRISKKAGLSGVRFFLTAENLFYLSNYSGGNPEVVNIYTGRDNGDTYPLPRKYTLGLTLNF</sequence>